<proteinExistence type="predicted"/>
<accession>A0A1Z4KGR1</accession>
<dbReference type="AlphaFoldDB" id="A0A1Z4KGR1"/>
<evidence type="ECO:0000313" key="3">
    <source>
        <dbReference type="Proteomes" id="UP000217507"/>
    </source>
</evidence>
<dbReference type="EMBL" id="AP018216">
    <property type="protein sequence ID" value="BAY68155.1"/>
    <property type="molecule type" value="Genomic_DNA"/>
</dbReference>
<sequence length="71" mass="8233">MLFTSFITLGLAIFFVVIGLKITNQIWQVISILVGFFWLCCSLKFSLIPLEGLLLIALFMTRKLTRHYYSE</sequence>
<gene>
    <name evidence="2" type="ORF">NIES23_09390</name>
</gene>
<feature type="transmembrane region" description="Helical" evidence="1">
    <location>
        <begin position="29"/>
        <end position="59"/>
    </location>
</feature>
<name>A0A1Z4KGR1_ANAVA</name>
<reference evidence="2 3" key="1">
    <citation type="submission" date="2017-06" db="EMBL/GenBank/DDBJ databases">
        <title>Genome sequencing of cyanobaciteial culture collection at National Institute for Environmental Studies (NIES).</title>
        <authorList>
            <person name="Hirose Y."/>
            <person name="Shimura Y."/>
            <person name="Fujisawa T."/>
            <person name="Nakamura Y."/>
            <person name="Kawachi M."/>
        </authorList>
    </citation>
    <scope>NUCLEOTIDE SEQUENCE [LARGE SCALE GENOMIC DNA]</scope>
    <source>
        <strain evidence="2 3">NIES-23</strain>
    </source>
</reference>
<organism evidence="2 3">
    <name type="scientific">Trichormus variabilis NIES-23</name>
    <dbReference type="NCBI Taxonomy" id="1973479"/>
    <lineage>
        <taxon>Bacteria</taxon>
        <taxon>Bacillati</taxon>
        <taxon>Cyanobacteriota</taxon>
        <taxon>Cyanophyceae</taxon>
        <taxon>Nostocales</taxon>
        <taxon>Nostocaceae</taxon>
        <taxon>Trichormus</taxon>
    </lineage>
</organism>
<evidence type="ECO:0000256" key="1">
    <source>
        <dbReference type="SAM" id="Phobius"/>
    </source>
</evidence>
<keyword evidence="1" id="KW-1133">Transmembrane helix</keyword>
<keyword evidence="1" id="KW-0472">Membrane</keyword>
<keyword evidence="1" id="KW-0812">Transmembrane</keyword>
<protein>
    <submittedName>
        <fullName evidence="2">Uncharacterized protein</fullName>
    </submittedName>
</protein>
<evidence type="ECO:0000313" key="2">
    <source>
        <dbReference type="EMBL" id="BAY68155.1"/>
    </source>
</evidence>
<dbReference type="Proteomes" id="UP000217507">
    <property type="component" value="Chromosome"/>
</dbReference>